<dbReference type="STRING" id="563192.HMPREF0179_03437"/>
<reference evidence="2 3" key="2">
    <citation type="submission" date="2013-04" db="EMBL/GenBank/DDBJ databases">
        <title>The Genome Sequence of Bilophila wadsworthia 3_1_6.</title>
        <authorList>
            <consortium name="The Broad Institute Genomics Platform"/>
            <person name="Earl A."/>
            <person name="Ward D."/>
            <person name="Feldgarden M."/>
            <person name="Gevers D."/>
            <person name="Sibley C."/>
            <person name="Strauss J."/>
            <person name="Allen-Vercoe E."/>
            <person name="Walker B."/>
            <person name="Young S."/>
            <person name="Zeng Q."/>
            <person name="Gargeya S."/>
            <person name="Fitzgerald M."/>
            <person name="Haas B."/>
            <person name="Abouelleil A."/>
            <person name="Allen A.W."/>
            <person name="Alvarado L."/>
            <person name="Arachchi H.M."/>
            <person name="Berlin A.M."/>
            <person name="Chapman S.B."/>
            <person name="Gainer-Dewar J."/>
            <person name="Goldberg J."/>
            <person name="Griggs A."/>
            <person name="Gujja S."/>
            <person name="Hansen M."/>
            <person name="Howarth C."/>
            <person name="Imamovic A."/>
            <person name="Ireland A."/>
            <person name="Larimer J."/>
            <person name="McCowan C."/>
            <person name="Murphy C."/>
            <person name="Pearson M."/>
            <person name="Poon T.W."/>
            <person name="Priest M."/>
            <person name="Roberts A."/>
            <person name="Saif S."/>
            <person name="Shea T."/>
            <person name="Sisk P."/>
            <person name="Sykes S."/>
            <person name="Wortman J."/>
            <person name="Nusbaum C."/>
            <person name="Birren B."/>
        </authorList>
    </citation>
    <scope>NUCLEOTIDE SEQUENCE [LARGE SCALE GENOMIC DNA]</scope>
    <source>
        <strain evidence="2 3">3_1_6</strain>
    </source>
</reference>
<keyword evidence="3" id="KW-1185">Reference proteome</keyword>
<dbReference type="Proteomes" id="UP000006034">
    <property type="component" value="Unassembled WGS sequence"/>
</dbReference>
<keyword evidence="1" id="KW-0732">Signal</keyword>
<comment type="caution">
    <text evidence="2">The sequence shown here is derived from an EMBL/GenBank/DDBJ whole genome shotgun (WGS) entry which is preliminary data.</text>
</comment>
<dbReference type="AlphaFoldDB" id="E5YB64"/>
<reference evidence="2 3" key="1">
    <citation type="submission" date="2010-10" db="EMBL/GenBank/DDBJ databases">
        <authorList>
            <consortium name="The Broad Institute Genome Sequencing Platform"/>
            <person name="Ward D."/>
            <person name="Earl A."/>
            <person name="Feldgarden M."/>
            <person name="Young S.K."/>
            <person name="Gargeya S."/>
            <person name="Zeng Q."/>
            <person name="Alvarado L."/>
            <person name="Berlin A."/>
            <person name="Bochicchio J."/>
            <person name="Chapman S.B."/>
            <person name="Chen Z."/>
            <person name="Freedman E."/>
            <person name="Gellesch M."/>
            <person name="Goldberg J."/>
            <person name="Griggs A."/>
            <person name="Gujja S."/>
            <person name="Heilman E."/>
            <person name="Heiman D."/>
            <person name="Howarth C."/>
            <person name="Mehta T."/>
            <person name="Neiman D."/>
            <person name="Pearson M."/>
            <person name="Roberts A."/>
            <person name="Saif S."/>
            <person name="Shea T."/>
            <person name="Shenoy N."/>
            <person name="Sisk P."/>
            <person name="Stolte C."/>
            <person name="Sykes S."/>
            <person name="White J."/>
            <person name="Yandava C."/>
            <person name="Allen-Vercoe E."/>
            <person name="Sibley C."/>
            <person name="Ambrose C.E."/>
            <person name="Strauss J."/>
            <person name="Daigneault M."/>
            <person name="Haas B."/>
            <person name="Nusbaum C."/>
            <person name="Birren B."/>
        </authorList>
    </citation>
    <scope>NUCLEOTIDE SEQUENCE [LARGE SCALE GENOMIC DNA]</scope>
    <source>
        <strain evidence="2 3">3_1_6</strain>
    </source>
</reference>
<evidence type="ECO:0000313" key="2">
    <source>
        <dbReference type="EMBL" id="EFV42760.1"/>
    </source>
</evidence>
<protein>
    <submittedName>
        <fullName evidence="2">Uncharacterized protein</fullName>
    </submittedName>
</protein>
<evidence type="ECO:0000256" key="1">
    <source>
        <dbReference type="SAM" id="SignalP"/>
    </source>
</evidence>
<sequence>MLKTVLLLSALTLLPLGCASSAARTNVPLPPVPTTPGAIVTPDGLVCLPPDEAGALLLWMEYAESNGSL</sequence>
<dbReference type="EMBL" id="ADCP02000001">
    <property type="protein sequence ID" value="EFV42760.1"/>
    <property type="molecule type" value="Genomic_DNA"/>
</dbReference>
<accession>E5YB64</accession>
<feature type="chain" id="PRO_5003203096" evidence="1">
    <location>
        <begin position="23"/>
        <end position="69"/>
    </location>
</feature>
<feature type="signal peptide" evidence="1">
    <location>
        <begin position="1"/>
        <end position="22"/>
    </location>
</feature>
<dbReference type="HOGENOM" id="CLU_2767605_0_0_7"/>
<gene>
    <name evidence="2" type="ORF">HMPREF0179_03437</name>
</gene>
<proteinExistence type="predicted"/>
<organism evidence="2 3">
    <name type="scientific">Bilophila wadsworthia (strain 3_1_6)</name>
    <dbReference type="NCBI Taxonomy" id="563192"/>
    <lineage>
        <taxon>Bacteria</taxon>
        <taxon>Pseudomonadati</taxon>
        <taxon>Thermodesulfobacteriota</taxon>
        <taxon>Desulfovibrionia</taxon>
        <taxon>Desulfovibrionales</taxon>
        <taxon>Desulfovibrionaceae</taxon>
        <taxon>Bilophila</taxon>
    </lineage>
</organism>
<evidence type="ECO:0000313" key="3">
    <source>
        <dbReference type="Proteomes" id="UP000006034"/>
    </source>
</evidence>
<name>E5YB64_BILW3</name>